<dbReference type="CDD" id="cd00082">
    <property type="entry name" value="HisKA"/>
    <property type="match status" value="1"/>
</dbReference>
<evidence type="ECO:0000256" key="4">
    <source>
        <dbReference type="ARBA" id="ARBA00022553"/>
    </source>
</evidence>
<dbReference type="SUPFAM" id="SSF55874">
    <property type="entry name" value="ATPase domain of HSP90 chaperone/DNA topoisomerase II/histidine kinase"/>
    <property type="match status" value="1"/>
</dbReference>
<dbReference type="Pfam" id="PF00672">
    <property type="entry name" value="HAMP"/>
    <property type="match status" value="1"/>
</dbReference>
<feature type="domain" description="HAMP" evidence="13">
    <location>
        <begin position="197"/>
        <end position="249"/>
    </location>
</feature>
<reference evidence="14" key="1">
    <citation type="submission" date="2019-09" db="EMBL/GenBank/DDBJ databases">
        <title>Characterisation of the sponge microbiome using genome-centric metagenomics.</title>
        <authorList>
            <person name="Engelberts J.P."/>
            <person name="Robbins S.J."/>
            <person name="De Goeij J.M."/>
            <person name="Aranda M."/>
            <person name="Bell S.C."/>
            <person name="Webster N.S."/>
        </authorList>
    </citation>
    <scope>NUCLEOTIDE SEQUENCE</scope>
    <source>
        <strain evidence="14">SB0664_bin_27</strain>
    </source>
</reference>
<feature type="domain" description="Histidine kinase" evidence="12">
    <location>
        <begin position="257"/>
        <end position="472"/>
    </location>
</feature>
<dbReference type="EC" id="2.7.13.3" evidence="3"/>
<dbReference type="SUPFAM" id="SSF158472">
    <property type="entry name" value="HAMP domain-like"/>
    <property type="match status" value="1"/>
</dbReference>
<dbReference type="PANTHER" id="PTHR45436">
    <property type="entry name" value="SENSOR HISTIDINE KINASE YKOH"/>
    <property type="match status" value="1"/>
</dbReference>
<gene>
    <name evidence="14" type="ORF">F4Y42_13715</name>
</gene>
<keyword evidence="10 11" id="KW-0472">Membrane</keyword>
<evidence type="ECO:0000256" key="9">
    <source>
        <dbReference type="ARBA" id="ARBA00023012"/>
    </source>
</evidence>
<dbReference type="GO" id="GO:0005886">
    <property type="term" value="C:plasma membrane"/>
    <property type="evidence" value="ECO:0007669"/>
    <property type="project" value="TreeGrafter"/>
</dbReference>
<evidence type="ECO:0000259" key="13">
    <source>
        <dbReference type="PROSITE" id="PS50885"/>
    </source>
</evidence>
<protein>
    <recommendedName>
        <fullName evidence="3">histidine kinase</fullName>
        <ecNumber evidence="3">2.7.13.3</ecNumber>
    </recommendedName>
</protein>
<keyword evidence="5" id="KW-0808">Transferase</keyword>
<dbReference type="InterPro" id="IPR003661">
    <property type="entry name" value="HisK_dim/P_dom"/>
</dbReference>
<proteinExistence type="predicted"/>
<dbReference type="PROSITE" id="PS50109">
    <property type="entry name" value="HIS_KIN"/>
    <property type="match status" value="1"/>
</dbReference>
<dbReference type="InterPro" id="IPR036890">
    <property type="entry name" value="HATPase_C_sf"/>
</dbReference>
<comment type="subcellular location">
    <subcellularLocation>
        <location evidence="2">Membrane</location>
    </subcellularLocation>
</comment>
<dbReference type="PRINTS" id="PR00344">
    <property type="entry name" value="BCTRLSENSOR"/>
</dbReference>
<dbReference type="Gene3D" id="1.10.287.130">
    <property type="match status" value="1"/>
</dbReference>
<evidence type="ECO:0000256" key="6">
    <source>
        <dbReference type="ARBA" id="ARBA00022692"/>
    </source>
</evidence>
<dbReference type="CDD" id="cd06225">
    <property type="entry name" value="HAMP"/>
    <property type="match status" value="1"/>
</dbReference>
<evidence type="ECO:0000256" key="3">
    <source>
        <dbReference type="ARBA" id="ARBA00012438"/>
    </source>
</evidence>
<organism evidence="14">
    <name type="scientific">Caldilineaceae bacterium SB0664_bin_27</name>
    <dbReference type="NCBI Taxonomy" id="2605260"/>
    <lineage>
        <taxon>Bacteria</taxon>
        <taxon>Bacillati</taxon>
        <taxon>Chloroflexota</taxon>
        <taxon>Caldilineae</taxon>
        <taxon>Caldilineales</taxon>
        <taxon>Caldilineaceae</taxon>
    </lineage>
</organism>
<dbReference type="InterPro" id="IPR004358">
    <property type="entry name" value="Sig_transdc_His_kin-like_C"/>
</dbReference>
<dbReference type="EMBL" id="VXRG01000114">
    <property type="protein sequence ID" value="MXY94493.1"/>
    <property type="molecule type" value="Genomic_DNA"/>
</dbReference>
<dbReference type="Pfam" id="PF02518">
    <property type="entry name" value="HATPase_c"/>
    <property type="match status" value="1"/>
</dbReference>
<comment type="caution">
    <text evidence="14">The sequence shown here is derived from an EMBL/GenBank/DDBJ whole genome shotgun (WGS) entry which is preliminary data.</text>
</comment>
<evidence type="ECO:0000256" key="11">
    <source>
        <dbReference type="SAM" id="Phobius"/>
    </source>
</evidence>
<dbReference type="InterPro" id="IPR036097">
    <property type="entry name" value="HisK_dim/P_sf"/>
</dbReference>
<dbReference type="Gene3D" id="6.10.340.10">
    <property type="match status" value="1"/>
</dbReference>
<evidence type="ECO:0000256" key="2">
    <source>
        <dbReference type="ARBA" id="ARBA00004370"/>
    </source>
</evidence>
<evidence type="ECO:0000256" key="1">
    <source>
        <dbReference type="ARBA" id="ARBA00000085"/>
    </source>
</evidence>
<evidence type="ECO:0000256" key="5">
    <source>
        <dbReference type="ARBA" id="ARBA00022679"/>
    </source>
</evidence>
<keyword evidence="9" id="KW-0902">Two-component regulatory system</keyword>
<dbReference type="InterPro" id="IPR050428">
    <property type="entry name" value="TCS_sensor_his_kinase"/>
</dbReference>
<dbReference type="PANTHER" id="PTHR45436:SF5">
    <property type="entry name" value="SENSOR HISTIDINE KINASE TRCS"/>
    <property type="match status" value="1"/>
</dbReference>
<evidence type="ECO:0000256" key="8">
    <source>
        <dbReference type="ARBA" id="ARBA00022989"/>
    </source>
</evidence>
<dbReference type="Pfam" id="PF00512">
    <property type="entry name" value="HisKA"/>
    <property type="match status" value="1"/>
</dbReference>
<dbReference type="SMART" id="SM00387">
    <property type="entry name" value="HATPase_c"/>
    <property type="match status" value="1"/>
</dbReference>
<feature type="transmembrane region" description="Helical" evidence="11">
    <location>
        <begin position="173"/>
        <end position="195"/>
    </location>
</feature>
<keyword evidence="6 11" id="KW-0812">Transmembrane</keyword>
<dbReference type="InterPro" id="IPR005467">
    <property type="entry name" value="His_kinase_dom"/>
</dbReference>
<evidence type="ECO:0000259" key="12">
    <source>
        <dbReference type="PROSITE" id="PS50109"/>
    </source>
</evidence>
<sequence length="472" mass="52165">MSLRWRFLGAFVLLILLVVSLSLGVGYYTTQAQLDTFIGELSSDEADDLARKLSQAYTSSDGWETLEAALSESGYLFARGAEQERAEEAEEKSSEFFHRESDRDPIRVVITDVDGYVLQDNFSELRQGEAAPELGGQRVDIFDLRTRQSVGYAYVDVNREFWATESHGFLRNLLYTITIGGLLTVAIALLLAFWLSRRITAPVTALTQAAQSIAQRDDPALLPVTSSDELGQMSAAFNRMTTDLHTQRDLRKRLLNDISHELNTPLSVIRLEAHGLHQGLQTPPRAAEQIIQEVEMLRNLARDLNWLAETETDELRLSIEPYSIHQLLTAEVERWQPQAQIGQVTLSLQTPPELPVLNLDRMRMSQALGNVIHNALQHTEAGGRVMVAAIIEEGGTVGISVTDDGAGIDAADLPHVFNRLYRADQSRNRRTGGMGLGLTIARAIIEAHNGMIAVTSNGLGQGTTVRFALPLP</sequence>
<keyword evidence="4" id="KW-0597">Phosphoprotein</keyword>
<dbReference type="Gene3D" id="3.30.565.10">
    <property type="entry name" value="Histidine kinase-like ATPase, C-terminal domain"/>
    <property type="match status" value="1"/>
</dbReference>
<dbReference type="SMART" id="SM00388">
    <property type="entry name" value="HisKA"/>
    <property type="match status" value="1"/>
</dbReference>
<accession>A0A6B0YUV7</accession>
<dbReference type="SUPFAM" id="SSF47384">
    <property type="entry name" value="Homodimeric domain of signal transducing histidine kinase"/>
    <property type="match status" value="1"/>
</dbReference>
<dbReference type="AlphaFoldDB" id="A0A6B0YUV7"/>
<name>A0A6B0YUV7_9CHLR</name>
<evidence type="ECO:0000313" key="14">
    <source>
        <dbReference type="EMBL" id="MXY94493.1"/>
    </source>
</evidence>
<dbReference type="GO" id="GO:0000155">
    <property type="term" value="F:phosphorelay sensor kinase activity"/>
    <property type="evidence" value="ECO:0007669"/>
    <property type="project" value="InterPro"/>
</dbReference>
<dbReference type="PROSITE" id="PS50885">
    <property type="entry name" value="HAMP"/>
    <property type="match status" value="1"/>
</dbReference>
<dbReference type="SMART" id="SM00304">
    <property type="entry name" value="HAMP"/>
    <property type="match status" value="1"/>
</dbReference>
<evidence type="ECO:0000256" key="10">
    <source>
        <dbReference type="ARBA" id="ARBA00023136"/>
    </source>
</evidence>
<keyword evidence="7 14" id="KW-0418">Kinase</keyword>
<dbReference type="InterPro" id="IPR003660">
    <property type="entry name" value="HAMP_dom"/>
</dbReference>
<keyword evidence="8 11" id="KW-1133">Transmembrane helix</keyword>
<comment type="catalytic activity">
    <reaction evidence="1">
        <text>ATP + protein L-histidine = ADP + protein N-phospho-L-histidine.</text>
        <dbReference type="EC" id="2.7.13.3"/>
    </reaction>
</comment>
<dbReference type="InterPro" id="IPR003594">
    <property type="entry name" value="HATPase_dom"/>
</dbReference>
<dbReference type="FunFam" id="3.30.565.10:FF:000006">
    <property type="entry name" value="Sensor histidine kinase WalK"/>
    <property type="match status" value="1"/>
</dbReference>
<evidence type="ECO:0000256" key="7">
    <source>
        <dbReference type="ARBA" id="ARBA00022777"/>
    </source>
</evidence>